<gene>
    <name evidence="1" type="ORF">J2S00_001899</name>
</gene>
<reference evidence="1 2" key="1">
    <citation type="submission" date="2023-07" db="EMBL/GenBank/DDBJ databases">
        <title>Genomic Encyclopedia of Type Strains, Phase IV (KMG-IV): sequencing the most valuable type-strain genomes for metagenomic binning, comparative biology and taxonomic classification.</title>
        <authorList>
            <person name="Goeker M."/>
        </authorList>
    </citation>
    <scope>NUCLEOTIDE SEQUENCE [LARGE SCALE GENOMIC DNA]</scope>
    <source>
        <strain evidence="1 2">DSM 17740</strain>
    </source>
</reference>
<protein>
    <submittedName>
        <fullName evidence="1">Uncharacterized protein</fullName>
    </submittedName>
</protein>
<name>A0ABU0CRR2_9BACI</name>
<accession>A0ABU0CRR2</accession>
<organism evidence="1 2">
    <name type="scientific">Caldalkalibacillus uzonensis</name>
    <dbReference type="NCBI Taxonomy" id="353224"/>
    <lineage>
        <taxon>Bacteria</taxon>
        <taxon>Bacillati</taxon>
        <taxon>Bacillota</taxon>
        <taxon>Bacilli</taxon>
        <taxon>Bacillales</taxon>
        <taxon>Bacillaceae</taxon>
        <taxon>Caldalkalibacillus</taxon>
    </lineage>
</organism>
<evidence type="ECO:0000313" key="2">
    <source>
        <dbReference type="Proteomes" id="UP001232445"/>
    </source>
</evidence>
<comment type="caution">
    <text evidence="1">The sequence shown here is derived from an EMBL/GenBank/DDBJ whole genome shotgun (WGS) entry which is preliminary data.</text>
</comment>
<keyword evidence="2" id="KW-1185">Reference proteome</keyword>
<evidence type="ECO:0000313" key="1">
    <source>
        <dbReference type="EMBL" id="MDQ0339113.1"/>
    </source>
</evidence>
<dbReference type="Proteomes" id="UP001232445">
    <property type="component" value="Unassembled WGS sequence"/>
</dbReference>
<dbReference type="EMBL" id="JAUSUQ010000006">
    <property type="protein sequence ID" value="MDQ0339113.1"/>
    <property type="molecule type" value="Genomic_DNA"/>
</dbReference>
<dbReference type="RefSeq" id="WP_307338587.1">
    <property type="nucleotide sequence ID" value="NZ_JAUSUQ010000006.1"/>
</dbReference>
<sequence>MRVFLRAADEQVAGNILRFLQFKSDKLTAKDLYQDSQLYLSTINDNNSPLRQGKIVMVNDKGLTMELRDSKISYLSFVPWEAVHEFKISLAEPIYLEKKKKAR</sequence>
<proteinExistence type="predicted"/>